<feature type="domain" description="CBS" evidence="3">
    <location>
        <begin position="12"/>
        <end position="69"/>
    </location>
</feature>
<dbReference type="Pfam" id="PF00571">
    <property type="entry name" value="CBS"/>
    <property type="match status" value="2"/>
</dbReference>
<dbReference type="EMBL" id="SLXT01000001">
    <property type="protein sequence ID" value="TCP68923.1"/>
    <property type="molecule type" value="Genomic_DNA"/>
</dbReference>
<dbReference type="SUPFAM" id="SSF54631">
    <property type="entry name" value="CBS-domain pair"/>
    <property type="match status" value="1"/>
</dbReference>
<dbReference type="PANTHER" id="PTHR43080:SF26">
    <property type="entry name" value="REGULATORY PROTEIN"/>
    <property type="match status" value="1"/>
</dbReference>
<evidence type="ECO:0000256" key="2">
    <source>
        <dbReference type="PROSITE-ProRule" id="PRU00703"/>
    </source>
</evidence>
<comment type="caution">
    <text evidence="4">The sequence shown here is derived from an EMBL/GenBank/DDBJ whole genome shotgun (WGS) entry which is preliminary data.</text>
</comment>
<dbReference type="InterPro" id="IPR046342">
    <property type="entry name" value="CBS_dom_sf"/>
</dbReference>
<evidence type="ECO:0000259" key="3">
    <source>
        <dbReference type="PROSITE" id="PS51371"/>
    </source>
</evidence>
<dbReference type="Proteomes" id="UP000294813">
    <property type="component" value="Unassembled WGS sequence"/>
</dbReference>
<dbReference type="AlphaFoldDB" id="A0A4R2RZ58"/>
<organism evidence="4 5">
    <name type="scientific">Heliophilum fasciatum</name>
    <dbReference type="NCBI Taxonomy" id="35700"/>
    <lineage>
        <taxon>Bacteria</taxon>
        <taxon>Bacillati</taxon>
        <taxon>Bacillota</taxon>
        <taxon>Clostridia</taxon>
        <taxon>Eubacteriales</taxon>
        <taxon>Heliobacteriaceae</taxon>
        <taxon>Heliophilum</taxon>
    </lineage>
</organism>
<name>A0A4R2RZ58_9FIRM</name>
<dbReference type="CDD" id="cd04586">
    <property type="entry name" value="CBS_pair_BON_assoc"/>
    <property type="match status" value="1"/>
</dbReference>
<dbReference type="PROSITE" id="PS51371">
    <property type="entry name" value="CBS"/>
    <property type="match status" value="2"/>
</dbReference>
<accession>A0A4R2RZ58</accession>
<sequence length="156" mass="17469">MESRERKASDIMTREVATVYSDATIAEVVKLLLEKRISGVPVISRQGAVLGVISEGDLLYKDKKLHYPSYITILDGVFFLESPKRFEEEFKKSIALKAEELMTRDALTVEEDATIAEMATLMTENKINRLPVVAHGKLVGIVTRADIIRAMTEDLL</sequence>
<dbReference type="InterPro" id="IPR000644">
    <property type="entry name" value="CBS_dom"/>
</dbReference>
<dbReference type="SMART" id="SM00116">
    <property type="entry name" value="CBS"/>
    <property type="match status" value="2"/>
</dbReference>
<dbReference type="InterPro" id="IPR051257">
    <property type="entry name" value="Diverse_CBS-Domain"/>
</dbReference>
<evidence type="ECO:0000313" key="4">
    <source>
        <dbReference type="EMBL" id="TCP68923.1"/>
    </source>
</evidence>
<keyword evidence="1 2" id="KW-0129">CBS domain</keyword>
<dbReference type="Gene3D" id="3.10.580.10">
    <property type="entry name" value="CBS-domain"/>
    <property type="match status" value="1"/>
</dbReference>
<dbReference type="OrthoDB" id="9790355at2"/>
<keyword evidence="5" id="KW-1185">Reference proteome</keyword>
<evidence type="ECO:0000256" key="1">
    <source>
        <dbReference type="ARBA" id="ARBA00023122"/>
    </source>
</evidence>
<feature type="domain" description="CBS" evidence="3">
    <location>
        <begin position="102"/>
        <end position="156"/>
    </location>
</feature>
<reference evidence="4 5" key="1">
    <citation type="submission" date="2019-03" db="EMBL/GenBank/DDBJ databases">
        <title>Genomic Encyclopedia of Type Strains, Phase IV (KMG-IV): sequencing the most valuable type-strain genomes for metagenomic binning, comparative biology and taxonomic classification.</title>
        <authorList>
            <person name="Goeker M."/>
        </authorList>
    </citation>
    <scope>NUCLEOTIDE SEQUENCE [LARGE SCALE GENOMIC DNA]</scope>
    <source>
        <strain evidence="4 5">DSM 11170</strain>
    </source>
</reference>
<evidence type="ECO:0000313" key="5">
    <source>
        <dbReference type="Proteomes" id="UP000294813"/>
    </source>
</evidence>
<proteinExistence type="predicted"/>
<protein>
    <submittedName>
        <fullName evidence="4">CBS domain protein</fullName>
    </submittedName>
</protein>
<dbReference type="PANTHER" id="PTHR43080">
    <property type="entry name" value="CBS DOMAIN-CONTAINING PROTEIN CBSX3, MITOCHONDRIAL"/>
    <property type="match status" value="1"/>
</dbReference>
<gene>
    <name evidence="4" type="ORF">EDD73_10189</name>
</gene>